<comment type="caution">
    <text evidence="1">The sequence shown here is derived from an EMBL/GenBank/DDBJ whole genome shotgun (WGS) entry which is preliminary data.</text>
</comment>
<proteinExistence type="predicted"/>
<reference evidence="1" key="1">
    <citation type="submission" date="2020-05" db="EMBL/GenBank/DDBJ databases">
        <title>Phylogenomic resolution of chytrid fungi.</title>
        <authorList>
            <person name="Stajich J.E."/>
            <person name="Amses K."/>
            <person name="Simmons R."/>
            <person name="Seto K."/>
            <person name="Myers J."/>
            <person name="Bonds A."/>
            <person name="Quandt C.A."/>
            <person name="Barry K."/>
            <person name="Liu P."/>
            <person name="Grigoriev I."/>
            <person name="Longcore J.E."/>
            <person name="James T.Y."/>
        </authorList>
    </citation>
    <scope>NUCLEOTIDE SEQUENCE</scope>
    <source>
        <strain evidence="1">JEL0379</strain>
    </source>
</reference>
<sequence>MMSYRQLKDIPEEYRSRIQAIQELKLDVVDDEEKEDWVKFEANRVAEAERLKKSDWFKAPSSQLEEIAFEILNTTDDKRREELRKKIFELFPTYKLS</sequence>
<dbReference type="AlphaFoldDB" id="A0AAD5XLD0"/>
<keyword evidence="2" id="KW-1185">Reference proteome</keyword>
<organism evidence="1 2">
    <name type="scientific">Geranomyces variabilis</name>
    <dbReference type="NCBI Taxonomy" id="109894"/>
    <lineage>
        <taxon>Eukaryota</taxon>
        <taxon>Fungi</taxon>
        <taxon>Fungi incertae sedis</taxon>
        <taxon>Chytridiomycota</taxon>
        <taxon>Chytridiomycota incertae sedis</taxon>
        <taxon>Chytridiomycetes</taxon>
        <taxon>Spizellomycetales</taxon>
        <taxon>Powellomycetaceae</taxon>
        <taxon>Geranomyces</taxon>
    </lineage>
</organism>
<evidence type="ECO:0000313" key="2">
    <source>
        <dbReference type="Proteomes" id="UP001212152"/>
    </source>
</evidence>
<name>A0AAD5XLD0_9FUNG</name>
<gene>
    <name evidence="1" type="ORF">HDU87_001245</name>
</gene>
<accession>A0AAD5XLD0</accession>
<dbReference type="Proteomes" id="UP001212152">
    <property type="component" value="Unassembled WGS sequence"/>
</dbReference>
<protein>
    <submittedName>
        <fullName evidence="1">Uncharacterized protein</fullName>
    </submittedName>
</protein>
<dbReference type="EMBL" id="JADGJQ010000127">
    <property type="protein sequence ID" value="KAJ3168074.1"/>
    <property type="molecule type" value="Genomic_DNA"/>
</dbReference>
<evidence type="ECO:0000313" key="1">
    <source>
        <dbReference type="EMBL" id="KAJ3168074.1"/>
    </source>
</evidence>